<reference evidence="1 3" key="1">
    <citation type="journal article" date="2017" name="Nature">
        <title>The sunflower genome provides insights into oil metabolism, flowering and Asterid evolution.</title>
        <authorList>
            <person name="Badouin H."/>
            <person name="Gouzy J."/>
            <person name="Grassa C.J."/>
            <person name="Murat F."/>
            <person name="Staton S.E."/>
            <person name="Cottret L."/>
            <person name="Lelandais-Briere C."/>
            <person name="Owens G.L."/>
            <person name="Carrere S."/>
            <person name="Mayjonade B."/>
            <person name="Legrand L."/>
            <person name="Gill N."/>
            <person name="Kane N.C."/>
            <person name="Bowers J.E."/>
            <person name="Hubner S."/>
            <person name="Bellec A."/>
            <person name="Berard A."/>
            <person name="Berges H."/>
            <person name="Blanchet N."/>
            <person name="Boniface M.C."/>
            <person name="Brunel D."/>
            <person name="Catrice O."/>
            <person name="Chaidir N."/>
            <person name="Claudel C."/>
            <person name="Donnadieu C."/>
            <person name="Faraut T."/>
            <person name="Fievet G."/>
            <person name="Helmstetter N."/>
            <person name="King M."/>
            <person name="Knapp S.J."/>
            <person name="Lai Z."/>
            <person name="Le Paslier M.C."/>
            <person name="Lippi Y."/>
            <person name="Lorenzon L."/>
            <person name="Mandel J.R."/>
            <person name="Marage G."/>
            <person name="Marchand G."/>
            <person name="Marquand E."/>
            <person name="Bret-Mestries E."/>
            <person name="Morien E."/>
            <person name="Nambeesan S."/>
            <person name="Nguyen T."/>
            <person name="Pegot-Espagnet P."/>
            <person name="Pouilly N."/>
            <person name="Raftis F."/>
            <person name="Sallet E."/>
            <person name="Schiex T."/>
            <person name="Thomas J."/>
            <person name="Vandecasteele C."/>
            <person name="Vares D."/>
            <person name="Vear F."/>
            <person name="Vautrin S."/>
            <person name="Crespi M."/>
            <person name="Mangin B."/>
            <person name="Burke J.M."/>
            <person name="Salse J."/>
            <person name="Munos S."/>
            <person name="Vincourt P."/>
            <person name="Rieseberg L.H."/>
            <person name="Langlade N.B."/>
        </authorList>
    </citation>
    <scope>NUCLEOTIDE SEQUENCE [LARGE SCALE GENOMIC DNA]</scope>
    <source>
        <strain evidence="3">cv. SF193</strain>
        <tissue evidence="1">Leaves</tissue>
    </source>
</reference>
<name>A0A251US73_HELAN</name>
<evidence type="ECO:0000313" key="3">
    <source>
        <dbReference type="Proteomes" id="UP000215914"/>
    </source>
</evidence>
<accession>A0A251US73</accession>
<dbReference type="EMBL" id="CM007894">
    <property type="protein sequence ID" value="OTG25161.1"/>
    <property type="molecule type" value="Genomic_DNA"/>
</dbReference>
<dbReference type="InParanoid" id="A0A251US73"/>
<reference evidence="1" key="3">
    <citation type="submission" date="2020-06" db="EMBL/GenBank/DDBJ databases">
        <title>Helianthus annuus Genome sequencing and assembly Release 2.</title>
        <authorList>
            <person name="Gouzy J."/>
            <person name="Langlade N."/>
            <person name="Munos S."/>
        </authorList>
    </citation>
    <scope>NUCLEOTIDE SEQUENCE</scope>
    <source>
        <tissue evidence="1">Leaves</tissue>
    </source>
</reference>
<organism evidence="2 3">
    <name type="scientific">Helianthus annuus</name>
    <name type="common">Common sunflower</name>
    <dbReference type="NCBI Taxonomy" id="4232"/>
    <lineage>
        <taxon>Eukaryota</taxon>
        <taxon>Viridiplantae</taxon>
        <taxon>Streptophyta</taxon>
        <taxon>Embryophyta</taxon>
        <taxon>Tracheophyta</taxon>
        <taxon>Spermatophyta</taxon>
        <taxon>Magnoliopsida</taxon>
        <taxon>eudicotyledons</taxon>
        <taxon>Gunneridae</taxon>
        <taxon>Pentapetalae</taxon>
        <taxon>asterids</taxon>
        <taxon>campanulids</taxon>
        <taxon>Asterales</taxon>
        <taxon>Asteraceae</taxon>
        <taxon>Asteroideae</taxon>
        <taxon>Heliantheae alliance</taxon>
        <taxon>Heliantheae</taxon>
        <taxon>Helianthus</taxon>
    </lineage>
</organism>
<reference evidence="2" key="2">
    <citation type="submission" date="2017-02" db="EMBL/GenBank/DDBJ databases">
        <title>Sunflower complete genome.</title>
        <authorList>
            <person name="Langlade N."/>
            <person name="Munos S."/>
        </authorList>
    </citation>
    <scope>NUCLEOTIDE SEQUENCE [LARGE SCALE GENOMIC DNA]</scope>
    <source>
        <tissue evidence="2">Leaves</tissue>
    </source>
</reference>
<proteinExistence type="predicted"/>
<gene>
    <name evidence="2" type="ORF">HannXRQ_Chr05g0144631</name>
    <name evidence="1" type="ORF">HanXRQr2_Chr05g0204381</name>
</gene>
<sequence length="134" mass="15115">MARISHLQISILKDAISINTVTDHRQTKIGDLKKRCSEKQTRLRRGSRGVFKGLLPLSCHNIIMLSRGAGDLRTWDGEDQDDDGVKSILFPATIGPIKQDLGFQQFIRFTVNPLDVPPIHCRQPSPSFNLFYVT</sequence>
<keyword evidence="3" id="KW-1185">Reference proteome</keyword>
<evidence type="ECO:0000313" key="1">
    <source>
        <dbReference type="EMBL" id="KAF5805047.1"/>
    </source>
</evidence>
<dbReference type="AlphaFoldDB" id="A0A251US73"/>
<evidence type="ECO:0000313" key="2">
    <source>
        <dbReference type="EMBL" id="OTG25161.1"/>
    </source>
</evidence>
<dbReference type="EMBL" id="MNCJ02000320">
    <property type="protein sequence ID" value="KAF5805047.1"/>
    <property type="molecule type" value="Genomic_DNA"/>
</dbReference>
<dbReference type="Proteomes" id="UP000215914">
    <property type="component" value="Chromosome 5"/>
</dbReference>
<protein>
    <submittedName>
        <fullName evidence="2">Uncharacterized protein</fullName>
    </submittedName>
</protein>
<dbReference type="Gramene" id="mRNA:HanXRQr2_Chr05g0204381">
    <property type="protein sequence ID" value="mRNA:HanXRQr2_Chr05g0204381"/>
    <property type="gene ID" value="HanXRQr2_Chr05g0204381"/>
</dbReference>